<evidence type="ECO:0000256" key="1">
    <source>
        <dbReference type="SAM" id="Phobius"/>
    </source>
</evidence>
<evidence type="ECO:0008006" key="4">
    <source>
        <dbReference type="Google" id="ProtNLM"/>
    </source>
</evidence>
<keyword evidence="1" id="KW-0472">Membrane</keyword>
<reference evidence="2 3" key="1">
    <citation type="submission" date="2016-10" db="EMBL/GenBank/DDBJ databases">
        <authorList>
            <person name="de Groot N.N."/>
        </authorList>
    </citation>
    <scope>NUCLEOTIDE SEQUENCE [LARGE SCALE GENOMIC DNA]</scope>
    <source>
        <strain evidence="2 3">DSM 16199</strain>
    </source>
</reference>
<dbReference type="AlphaFoldDB" id="A0A1I4IQF8"/>
<sequence length="129" mass="14881">MENNPKTAVLYNADCPVCNFEIQHYAQYSGDNELPIQFDDLNSDARLQWGLDADTAARRLYVLHDGALTSGIPAFLVLWAQMPKYRWLGKVVGLPVIKQFASALYDYVLAPVIYRWHLRRLRKKTDLRP</sequence>
<organism evidence="2 3">
    <name type="scientific">Loktanella salsilacus</name>
    <dbReference type="NCBI Taxonomy" id="195913"/>
    <lineage>
        <taxon>Bacteria</taxon>
        <taxon>Pseudomonadati</taxon>
        <taxon>Pseudomonadota</taxon>
        <taxon>Alphaproteobacteria</taxon>
        <taxon>Rhodobacterales</taxon>
        <taxon>Roseobacteraceae</taxon>
        <taxon>Loktanella</taxon>
    </lineage>
</organism>
<accession>A0A1I4IQF8</accession>
<dbReference type="Proteomes" id="UP000199550">
    <property type="component" value="Unassembled WGS sequence"/>
</dbReference>
<dbReference type="EMBL" id="FOTF01000028">
    <property type="protein sequence ID" value="SFL56592.1"/>
    <property type="molecule type" value="Genomic_DNA"/>
</dbReference>
<feature type="transmembrane region" description="Helical" evidence="1">
    <location>
        <begin position="60"/>
        <end position="80"/>
    </location>
</feature>
<protein>
    <recommendedName>
        <fullName evidence="4">Thiol-disulfide oxidoreductase YuxK, DCC family</fullName>
    </recommendedName>
</protein>
<feature type="transmembrane region" description="Helical" evidence="1">
    <location>
        <begin position="100"/>
        <end position="118"/>
    </location>
</feature>
<name>A0A1I4IQF8_9RHOB</name>
<dbReference type="Pfam" id="PF04134">
    <property type="entry name" value="DCC1-like"/>
    <property type="match status" value="1"/>
</dbReference>
<keyword evidence="3" id="KW-1185">Reference proteome</keyword>
<gene>
    <name evidence="2" type="ORF">SAMN04488004_12837</name>
</gene>
<dbReference type="STRING" id="195913.SAMN04488004_12837"/>
<keyword evidence="1" id="KW-0812">Transmembrane</keyword>
<evidence type="ECO:0000313" key="3">
    <source>
        <dbReference type="Proteomes" id="UP000199550"/>
    </source>
</evidence>
<dbReference type="InterPro" id="IPR007263">
    <property type="entry name" value="DCC1-like"/>
</dbReference>
<dbReference type="OrthoDB" id="9801773at2"/>
<keyword evidence="1" id="KW-1133">Transmembrane helix</keyword>
<evidence type="ECO:0000313" key="2">
    <source>
        <dbReference type="EMBL" id="SFL56592.1"/>
    </source>
</evidence>
<proteinExistence type="predicted"/>
<dbReference type="GO" id="GO:0015035">
    <property type="term" value="F:protein-disulfide reductase activity"/>
    <property type="evidence" value="ECO:0007669"/>
    <property type="project" value="InterPro"/>
</dbReference>
<dbReference type="RefSeq" id="WP_090191473.1">
    <property type="nucleotide sequence ID" value="NZ_FOTF01000028.1"/>
</dbReference>